<evidence type="ECO:0000313" key="11">
    <source>
        <dbReference type="EMBL" id="MBO1515308.1"/>
    </source>
</evidence>
<dbReference type="SMART" id="SM00448">
    <property type="entry name" value="REC"/>
    <property type="match status" value="1"/>
</dbReference>
<dbReference type="InterPro" id="IPR009057">
    <property type="entry name" value="Homeodomain-like_sf"/>
</dbReference>
<protein>
    <submittedName>
        <fullName evidence="11">Response regulator</fullName>
    </submittedName>
</protein>
<evidence type="ECO:0000256" key="4">
    <source>
        <dbReference type="ARBA" id="ARBA00023012"/>
    </source>
</evidence>
<dbReference type="InterPro" id="IPR011006">
    <property type="entry name" value="CheY-like_superfamily"/>
</dbReference>
<dbReference type="PANTHER" id="PTHR42713">
    <property type="entry name" value="HISTIDINE KINASE-RELATED"/>
    <property type="match status" value="1"/>
</dbReference>
<dbReference type="EMBL" id="JAGDEL010000035">
    <property type="protein sequence ID" value="MBO1515308.1"/>
    <property type="molecule type" value="Genomic_DNA"/>
</dbReference>
<dbReference type="Proteomes" id="UP000663981">
    <property type="component" value="Unassembled WGS sequence"/>
</dbReference>
<keyword evidence="12" id="KW-1185">Reference proteome</keyword>
<gene>
    <name evidence="11" type="ORF">I7822_27220</name>
</gene>
<dbReference type="PANTHER" id="PTHR42713:SF3">
    <property type="entry name" value="TRANSCRIPTIONAL REGULATORY PROTEIN HPTR"/>
    <property type="match status" value="1"/>
</dbReference>
<evidence type="ECO:0000256" key="7">
    <source>
        <dbReference type="ARBA" id="ARBA00023163"/>
    </source>
</evidence>
<accession>A0ABS3NAT8</accession>
<keyword evidence="4" id="KW-0902">Two-component regulatory system</keyword>
<dbReference type="InterPro" id="IPR020449">
    <property type="entry name" value="Tscrpt_reg_AraC-type_HTH"/>
</dbReference>
<dbReference type="RefSeq" id="WP_207982194.1">
    <property type="nucleotide sequence ID" value="NZ_JAGDEL010000035.1"/>
</dbReference>
<evidence type="ECO:0000313" key="12">
    <source>
        <dbReference type="Proteomes" id="UP000663981"/>
    </source>
</evidence>
<reference evidence="11 12" key="1">
    <citation type="submission" date="2021-03" db="EMBL/GenBank/DDBJ databases">
        <title>Whole genome sequence of Metabacillus bambusae BG109.</title>
        <authorList>
            <person name="Jeong J.W."/>
        </authorList>
    </citation>
    <scope>NUCLEOTIDE SEQUENCE [LARGE SCALE GENOMIC DNA]</scope>
    <source>
        <strain evidence="11 12">BG109</strain>
    </source>
</reference>
<feature type="domain" description="HTH araC/xylS-type" evidence="9">
    <location>
        <begin position="436"/>
        <end position="534"/>
    </location>
</feature>
<feature type="domain" description="Response regulatory" evidence="10">
    <location>
        <begin position="2"/>
        <end position="119"/>
    </location>
</feature>
<keyword evidence="6" id="KW-0238">DNA-binding</keyword>
<keyword evidence="7" id="KW-0804">Transcription</keyword>
<keyword evidence="5" id="KW-0805">Transcription regulation</keyword>
<feature type="modified residue" description="4-aspartylphosphate" evidence="8">
    <location>
        <position position="54"/>
    </location>
</feature>
<evidence type="ECO:0000256" key="1">
    <source>
        <dbReference type="ARBA" id="ARBA00004496"/>
    </source>
</evidence>
<dbReference type="InterPro" id="IPR001789">
    <property type="entry name" value="Sig_transdc_resp-reg_receiver"/>
</dbReference>
<evidence type="ECO:0000256" key="8">
    <source>
        <dbReference type="PROSITE-ProRule" id="PRU00169"/>
    </source>
</evidence>
<dbReference type="PROSITE" id="PS50110">
    <property type="entry name" value="RESPONSE_REGULATORY"/>
    <property type="match status" value="1"/>
</dbReference>
<dbReference type="InterPro" id="IPR018060">
    <property type="entry name" value="HTH_AraC"/>
</dbReference>
<proteinExistence type="predicted"/>
<name>A0ABS3NAT8_9BACI</name>
<evidence type="ECO:0000256" key="6">
    <source>
        <dbReference type="ARBA" id="ARBA00023125"/>
    </source>
</evidence>
<dbReference type="PRINTS" id="PR00032">
    <property type="entry name" value="HTHARAC"/>
</dbReference>
<evidence type="ECO:0000259" key="10">
    <source>
        <dbReference type="PROSITE" id="PS50110"/>
    </source>
</evidence>
<dbReference type="PROSITE" id="PS01124">
    <property type="entry name" value="HTH_ARAC_FAMILY_2"/>
    <property type="match status" value="1"/>
</dbReference>
<dbReference type="Gene3D" id="3.40.50.2300">
    <property type="match status" value="1"/>
</dbReference>
<evidence type="ECO:0000256" key="2">
    <source>
        <dbReference type="ARBA" id="ARBA00022490"/>
    </source>
</evidence>
<comment type="subcellular location">
    <subcellularLocation>
        <location evidence="1">Cytoplasm</location>
    </subcellularLocation>
</comment>
<dbReference type="SMART" id="SM00342">
    <property type="entry name" value="HTH_ARAC"/>
    <property type="match status" value="1"/>
</dbReference>
<sequence length="536" mass="62569">MEILLVDDEEYVLDYLEETIEWSTFGFERIHKSSSVDEALVISNKGNISVVITDIRMPEKSGLELLQTLRQKKPAIKVILLSGYSEFEYAKVALKNGATDYLLKPIIEEDLIESIKKVLIEIDKEKQNEIDLATARDVLKHGTFRMREHLLLDLLHGKKFSDDELLQIIQPLNINIQLKQECILAMIQIETISDGDSREDFELFSSTILNLAEELFYERVTTPPTIWSCTDYHHFIIMVLPTHNKNEFEHIQSKLNELIEIVNSFLKRSISILLSPTFTFYQELHSIYIKTLNYFLSNMVSTPNSIHTMDRVSTKGEFKPLTKLHESPAILQLMEGNRWDEVSERIDAVLEELDHSSCHTHSQRIQIVYYLYSCFSYISHQTGDPISEEIIGDLSFFQSQFQFHSTDQIRQWSESLINQYKRSINEDNGGKSHIIRQVQKFIENNLHEDVSLNKIGEHVYLHPVYLSRLYKKETGESLSSYILLTRMEKASHLLTNTNKKIGDIAKEVGYQKPQYFIRLFKEFYHTTPQKFRNERN</sequence>
<evidence type="ECO:0000256" key="3">
    <source>
        <dbReference type="ARBA" id="ARBA00022553"/>
    </source>
</evidence>
<organism evidence="11 12">
    <name type="scientific">Metabacillus bambusae</name>
    <dbReference type="NCBI Taxonomy" id="2795218"/>
    <lineage>
        <taxon>Bacteria</taxon>
        <taxon>Bacillati</taxon>
        <taxon>Bacillota</taxon>
        <taxon>Bacilli</taxon>
        <taxon>Bacillales</taxon>
        <taxon>Bacillaceae</taxon>
        <taxon>Metabacillus</taxon>
    </lineage>
</organism>
<dbReference type="SUPFAM" id="SSF52172">
    <property type="entry name" value="CheY-like"/>
    <property type="match status" value="1"/>
</dbReference>
<dbReference type="Pfam" id="PF00072">
    <property type="entry name" value="Response_reg"/>
    <property type="match status" value="1"/>
</dbReference>
<dbReference type="SUPFAM" id="SSF46689">
    <property type="entry name" value="Homeodomain-like"/>
    <property type="match status" value="2"/>
</dbReference>
<keyword evidence="3 8" id="KW-0597">Phosphoprotein</keyword>
<evidence type="ECO:0000256" key="5">
    <source>
        <dbReference type="ARBA" id="ARBA00023015"/>
    </source>
</evidence>
<keyword evidence="2" id="KW-0963">Cytoplasm</keyword>
<comment type="caution">
    <text evidence="11">The sequence shown here is derived from an EMBL/GenBank/DDBJ whole genome shotgun (WGS) entry which is preliminary data.</text>
</comment>
<dbReference type="Pfam" id="PF12833">
    <property type="entry name" value="HTH_18"/>
    <property type="match status" value="1"/>
</dbReference>
<dbReference type="Gene3D" id="1.10.10.60">
    <property type="entry name" value="Homeodomain-like"/>
    <property type="match status" value="2"/>
</dbReference>
<dbReference type="InterPro" id="IPR051552">
    <property type="entry name" value="HptR"/>
</dbReference>
<evidence type="ECO:0000259" key="9">
    <source>
        <dbReference type="PROSITE" id="PS01124"/>
    </source>
</evidence>
<dbReference type="CDD" id="cd17536">
    <property type="entry name" value="REC_YesN-like"/>
    <property type="match status" value="1"/>
</dbReference>